<evidence type="ECO:0000256" key="2">
    <source>
        <dbReference type="ARBA" id="ARBA00022670"/>
    </source>
</evidence>
<evidence type="ECO:0000256" key="1">
    <source>
        <dbReference type="ARBA" id="ARBA00001947"/>
    </source>
</evidence>
<dbReference type="GO" id="GO:0006508">
    <property type="term" value="P:proteolysis"/>
    <property type="evidence" value="ECO:0007669"/>
    <property type="project" value="UniProtKB-KW"/>
</dbReference>
<reference evidence="7 8" key="1">
    <citation type="journal article" date="2018" name="Syst. Appl. Microbiol.">
        <title>A new symbiotic nanoarchaeote (Candidatus Nanoclepta minutus) and its host (Zestosphaera tikiterensis gen. nov., sp. nov.) from a New Zealand hot spring.</title>
        <authorList>
            <person name="St John E."/>
            <person name="Liu Y."/>
            <person name="Podar M."/>
            <person name="Stott M.B."/>
            <person name="Meneghin J."/>
            <person name="Chen Z."/>
            <person name="Lagutin K."/>
            <person name="Mitchell K."/>
            <person name="Reysenbach A.L."/>
        </authorList>
    </citation>
    <scope>NUCLEOTIDE SEQUENCE [LARGE SCALE GENOMIC DNA]</scope>
    <source>
        <strain evidence="7">NZ3</strain>
    </source>
</reference>
<proteinExistence type="predicted"/>
<evidence type="ECO:0000256" key="4">
    <source>
        <dbReference type="ARBA" id="ARBA00022801"/>
    </source>
</evidence>
<evidence type="ECO:0000256" key="6">
    <source>
        <dbReference type="ARBA" id="ARBA00023049"/>
    </source>
</evidence>
<evidence type="ECO:0000313" key="7">
    <source>
        <dbReference type="EMBL" id="PUA33589.1"/>
    </source>
</evidence>
<sequence>MPEALVKSVLNILTYFEPVKTLSRELNDLPNVLYNPFRNQYRGTLVNKHLSSLRASPNSVVLGVLDVDAYVEPLNFIFGLATPYLMTATVYVRRLKLGANEEKLTTRVLKEVIHELGHIFGLEHCVNRKCVMSFSNNVFEVDHKELKYCEKHYGELIKKGFKVSNALKLTQ</sequence>
<dbReference type="InterPro" id="IPR012091">
    <property type="entry name" value="Pept_M54_archaemetzncn_arc/bac"/>
</dbReference>
<name>A0A2R7Y8F1_9CREN</name>
<protein>
    <recommendedName>
        <fullName evidence="9">Archaemetzincin</fullName>
    </recommendedName>
</protein>
<dbReference type="Gene3D" id="3.40.390.10">
    <property type="entry name" value="Collagenase (Catalytic Domain)"/>
    <property type="match status" value="1"/>
</dbReference>
<evidence type="ECO:0000313" key="8">
    <source>
        <dbReference type="Proteomes" id="UP000244093"/>
    </source>
</evidence>
<keyword evidence="4" id="KW-0378">Hydrolase</keyword>
<dbReference type="PANTHER" id="PTHR15910">
    <property type="entry name" value="ARCHAEMETZINCIN"/>
    <property type="match status" value="1"/>
</dbReference>
<accession>A0A2R7Y8F1</accession>
<dbReference type="EMBL" id="NBVN01000002">
    <property type="protein sequence ID" value="PUA33589.1"/>
    <property type="molecule type" value="Genomic_DNA"/>
</dbReference>
<dbReference type="CDD" id="cd11375">
    <property type="entry name" value="Peptidase_M54"/>
    <property type="match status" value="1"/>
</dbReference>
<keyword evidence="5" id="KW-0862">Zinc</keyword>
<dbReference type="PIRSF" id="PIRSF005785">
    <property type="entry name" value="Zn-prot_arch"/>
    <property type="match status" value="1"/>
</dbReference>
<dbReference type="PANTHER" id="PTHR15910:SF1">
    <property type="entry name" value="ARCHAEMETZINCIN-2"/>
    <property type="match status" value="1"/>
</dbReference>
<dbReference type="SUPFAM" id="SSF55486">
    <property type="entry name" value="Metalloproteases ('zincins'), catalytic domain"/>
    <property type="match status" value="1"/>
</dbReference>
<evidence type="ECO:0000256" key="3">
    <source>
        <dbReference type="ARBA" id="ARBA00022723"/>
    </source>
</evidence>
<keyword evidence="2" id="KW-0645">Protease</keyword>
<comment type="cofactor">
    <cofactor evidence="1">
        <name>Zn(2+)</name>
        <dbReference type="ChEBI" id="CHEBI:29105"/>
    </cofactor>
</comment>
<dbReference type="InterPro" id="IPR012962">
    <property type="entry name" value="Pept_M54_archaemetzincn"/>
</dbReference>
<dbReference type="GO" id="GO:0008237">
    <property type="term" value="F:metallopeptidase activity"/>
    <property type="evidence" value="ECO:0007669"/>
    <property type="project" value="UniProtKB-KW"/>
</dbReference>
<dbReference type="AlphaFoldDB" id="A0A2R7Y8F1"/>
<comment type="caution">
    <text evidence="7">The sequence shown here is derived from an EMBL/GenBank/DDBJ whole genome shotgun (WGS) entry which is preliminary data.</text>
</comment>
<gene>
    <name evidence="7" type="ORF">B7O98_04000</name>
</gene>
<dbReference type="Pfam" id="PF07998">
    <property type="entry name" value="Peptidase_M54"/>
    <property type="match status" value="1"/>
</dbReference>
<dbReference type="GO" id="GO:0008270">
    <property type="term" value="F:zinc ion binding"/>
    <property type="evidence" value="ECO:0007669"/>
    <property type="project" value="InterPro"/>
</dbReference>
<evidence type="ECO:0000256" key="5">
    <source>
        <dbReference type="ARBA" id="ARBA00022833"/>
    </source>
</evidence>
<evidence type="ECO:0008006" key="9">
    <source>
        <dbReference type="Google" id="ProtNLM"/>
    </source>
</evidence>
<dbReference type="InterPro" id="IPR024079">
    <property type="entry name" value="MetalloPept_cat_dom_sf"/>
</dbReference>
<organism evidence="7 8">
    <name type="scientific">Zestosphaera tikiterensis</name>
    <dbReference type="NCBI Taxonomy" id="1973259"/>
    <lineage>
        <taxon>Archaea</taxon>
        <taxon>Thermoproteota</taxon>
        <taxon>Thermoprotei</taxon>
        <taxon>Desulfurococcales</taxon>
        <taxon>Desulfurococcaceae</taxon>
        <taxon>Zestosphaera</taxon>
    </lineage>
</organism>
<keyword evidence="3" id="KW-0479">Metal-binding</keyword>
<keyword evidence="6" id="KW-0482">Metalloprotease</keyword>
<dbReference type="Proteomes" id="UP000244093">
    <property type="component" value="Unassembled WGS sequence"/>
</dbReference>
<dbReference type="NCBIfam" id="NF033823">
    <property type="entry name" value="archmetzin"/>
    <property type="match status" value="1"/>
</dbReference>